<feature type="chain" id="PRO_5041524762" description="Secreted protein" evidence="1">
    <location>
        <begin position="33"/>
        <end position="175"/>
    </location>
</feature>
<reference evidence="2 4" key="1">
    <citation type="submission" date="2015-08" db="EMBL/GenBank/DDBJ databases">
        <title>Draft Genome Sequence of Rathayibacter sp. Strain VKM Ac-2596 Isolated from Leaf Gall Induced by Plant-Parasitic Nematodes.</title>
        <authorList>
            <person name="Vasilenko O.V."/>
            <person name="Starodumova I.P."/>
            <person name="Tarlachkov S.V."/>
            <person name="Dorofeeva L.V."/>
            <person name="Evtushenko L.I."/>
        </authorList>
    </citation>
    <scope>NUCLEOTIDE SEQUENCE [LARGE SCALE GENOMIC DNA]</scope>
    <source>
        <strain evidence="2 4">VKM Ac-2596</strain>
    </source>
</reference>
<evidence type="ECO:0000313" key="4">
    <source>
        <dbReference type="Proteomes" id="UP000076717"/>
    </source>
</evidence>
<keyword evidence="4" id="KW-1185">Reference proteome</keyword>
<evidence type="ECO:0000313" key="3">
    <source>
        <dbReference type="EMBL" id="QHC54364.1"/>
    </source>
</evidence>
<dbReference type="EMBL" id="LIIN01000038">
    <property type="protein sequence ID" value="KZX21465.1"/>
    <property type="molecule type" value="Genomic_DNA"/>
</dbReference>
<dbReference type="Proteomes" id="UP000465031">
    <property type="component" value="Chromosome"/>
</dbReference>
<dbReference type="PATRIC" id="fig|1671680.3.peg.1510"/>
<gene>
    <name evidence="2" type="ORF">ACH61_01426</name>
    <name evidence="3" type="ORF">GSU10_00920</name>
</gene>
<protein>
    <recommendedName>
        <fullName evidence="6">Secreted protein</fullName>
    </recommendedName>
</protein>
<reference evidence="5" key="2">
    <citation type="submission" date="2019-12" db="EMBL/GenBank/DDBJ databases">
        <title>Complete and draft genome sequences of new strains and members of some known species of the genus Rathayibacter isolated from plants.</title>
        <authorList>
            <person name="Tarlachkov S.V."/>
            <person name="Starodumova I.P."/>
            <person name="Dorofeeva L.V."/>
            <person name="Prisyazhnaya N.V."/>
            <person name="Leyn S."/>
            <person name="Zlamal J."/>
            <person name="Elan M."/>
            <person name="Osterman A.L."/>
            <person name="Nadler S."/>
            <person name="Subbotin S.A."/>
            <person name="Evtushenko L.I."/>
        </authorList>
    </citation>
    <scope>NUCLEOTIDE SEQUENCE [LARGE SCALE GENOMIC DNA]</scope>
    <source>
        <strain evidence="5">VKM Ac-2761</strain>
    </source>
</reference>
<proteinExistence type="predicted"/>
<name>A0A166I147_9MICO</name>
<feature type="signal peptide" evidence="1">
    <location>
        <begin position="1"/>
        <end position="32"/>
    </location>
</feature>
<evidence type="ECO:0000313" key="2">
    <source>
        <dbReference type="EMBL" id="KZX21465.1"/>
    </source>
</evidence>
<dbReference type="KEGG" id="rte:GSU10_00920"/>
<dbReference type="Proteomes" id="UP000076717">
    <property type="component" value="Unassembled WGS sequence"/>
</dbReference>
<dbReference type="AlphaFoldDB" id="A0A166I147"/>
<dbReference type="EMBL" id="CP047186">
    <property type="protein sequence ID" value="QHC54364.1"/>
    <property type="molecule type" value="Genomic_DNA"/>
</dbReference>
<organism evidence="2 4">
    <name type="scientific">Rathayibacter tanaceti</name>
    <dbReference type="NCBI Taxonomy" id="1671680"/>
    <lineage>
        <taxon>Bacteria</taxon>
        <taxon>Bacillati</taxon>
        <taxon>Actinomycetota</taxon>
        <taxon>Actinomycetes</taxon>
        <taxon>Micrococcales</taxon>
        <taxon>Microbacteriaceae</taxon>
        <taxon>Rathayibacter</taxon>
    </lineage>
</organism>
<evidence type="ECO:0000256" key="1">
    <source>
        <dbReference type="SAM" id="SignalP"/>
    </source>
</evidence>
<dbReference type="OrthoDB" id="7949713at2"/>
<accession>A0A166I147</accession>
<evidence type="ECO:0008006" key="6">
    <source>
        <dbReference type="Google" id="ProtNLM"/>
    </source>
</evidence>
<reference evidence="3" key="3">
    <citation type="submission" date="2019-12" db="EMBL/GenBank/DDBJ databases">
        <title>Complete and Draft Genome Sequences of New Strains and Members of Some Known Species of the Genus Rathayibacter isolated from Plants.</title>
        <authorList>
            <person name="Tarlachkov S.V."/>
            <person name="Starodumova I.P."/>
            <person name="Dorofeeva L.V."/>
            <person name="Prisyazhnaya N.V."/>
            <person name="Leyn S.A."/>
            <person name="Zlamal J.E."/>
            <person name="Elane M.L."/>
            <person name="Osterman A.L."/>
            <person name="Nadler S.A."/>
            <person name="Subbotin S.A."/>
            <person name="Evtushenko L.I."/>
        </authorList>
    </citation>
    <scope>NUCLEOTIDE SEQUENCE</scope>
    <source>
        <strain evidence="3">VKM Ac-2761</strain>
    </source>
</reference>
<keyword evidence="1" id="KW-0732">Signal</keyword>
<evidence type="ECO:0000313" key="5">
    <source>
        <dbReference type="Proteomes" id="UP000465031"/>
    </source>
</evidence>
<sequence>MSTTTTTTSRARRYAAKVAVLLTVPLLIGSLAACTSGTPGSAEQSPTSAGSFNDWQVDYASCMRGEGVDMPDPASDGGTAAIGVDEAGSEVFQTASETCMARLGEPPAPDGETSVADEFEGQLTTAECLRANGVDVDDPVKGEAMEFPLDIPEDVLDTCGLSAGAGSGSSTGSAR</sequence>
<dbReference type="RefSeq" id="WP_068210139.1">
    <property type="nucleotide sequence ID" value="NZ_CP047186.1"/>
</dbReference>